<proteinExistence type="predicted"/>
<dbReference type="AlphaFoldDB" id="A0A1M5D8G6"/>
<feature type="transmembrane region" description="Helical" evidence="1">
    <location>
        <begin position="30"/>
        <end position="51"/>
    </location>
</feature>
<feature type="transmembrane region" description="Helical" evidence="1">
    <location>
        <begin position="71"/>
        <end position="89"/>
    </location>
</feature>
<dbReference type="STRING" id="1302690.BUE76_20870"/>
<dbReference type="RefSeq" id="WP_073044262.1">
    <property type="nucleotide sequence ID" value="NZ_FQUO01000010.1"/>
</dbReference>
<organism evidence="2 3">
    <name type="scientific">Cnuella takakiae</name>
    <dbReference type="NCBI Taxonomy" id="1302690"/>
    <lineage>
        <taxon>Bacteria</taxon>
        <taxon>Pseudomonadati</taxon>
        <taxon>Bacteroidota</taxon>
        <taxon>Chitinophagia</taxon>
        <taxon>Chitinophagales</taxon>
        <taxon>Chitinophagaceae</taxon>
        <taxon>Cnuella</taxon>
    </lineage>
</organism>
<sequence>MKYLLPLLTFLAGSILPVQALLNSRLGKQVGGSLVGVLLSFLIGSICLVAANALTNGSALVAIRPARTGPWYIWLGGVLGALFLGYITWVNQRQGMALTFILVVCGQILTALLLDHYGWLGNMQRSITPVQLVGVALILGGIYLVRK</sequence>
<accession>A0A1M5D8G6</accession>
<name>A0A1M5D8G6_9BACT</name>
<feature type="transmembrane region" description="Helical" evidence="1">
    <location>
        <begin position="95"/>
        <end position="114"/>
    </location>
</feature>
<dbReference type="Proteomes" id="UP000184368">
    <property type="component" value="Unassembled WGS sequence"/>
</dbReference>
<dbReference type="PANTHER" id="PTHR34821:SF2">
    <property type="entry name" value="INNER MEMBRANE PROTEIN YDCZ"/>
    <property type="match status" value="1"/>
</dbReference>
<dbReference type="InterPro" id="IPR006750">
    <property type="entry name" value="YdcZ"/>
</dbReference>
<feature type="transmembrane region" description="Helical" evidence="1">
    <location>
        <begin position="126"/>
        <end position="145"/>
    </location>
</feature>
<evidence type="ECO:0000313" key="3">
    <source>
        <dbReference type="Proteomes" id="UP000184368"/>
    </source>
</evidence>
<keyword evidence="1" id="KW-0472">Membrane</keyword>
<dbReference type="Pfam" id="PF04657">
    <property type="entry name" value="DMT_YdcZ"/>
    <property type="match status" value="1"/>
</dbReference>
<keyword evidence="1" id="KW-1133">Transmembrane helix</keyword>
<keyword evidence="1" id="KW-0812">Transmembrane</keyword>
<gene>
    <name evidence="2" type="ORF">SAMN05444008_110121</name>
</gene>
<dbReference type="EMBL" id="FQUO01000010">
    <property type="protein sequence ID" value="SHF63323.1"/>
    <property type="molecule type" value="Genomic_DNA"/>
</dbReference>
<protein>
    <submittedName>
        <fullName evidence="2">Transporter family-2 protein</fullName>
    </submittedName>
</protein>
<reference evidence="2 3" key="1">
    <citation type="submission" date="2016-11" db="EMBL/GenBank/DDBJ databases">
        <authorList>
            <person name="Jaros S."/>
            <person name="Januszkiewicz K."/>
            <person name="Wedrychowicz H."/>
        </authorList>
    </citation>
    <scope>NUCLEOTIDE SEQUENCE [LARGE SCALE GENOMIC DNA]</scope>
    <source>
        <strain evidence="2 3">DSM 26897</strain>
    </source>
</reference>
<dbReference type="GO" id="GO:0005886">
    <property type="term" value="C:plasma membrane"/>
    <property type="evidence" value="ECO:0007669"/>
    <property type="project" value="TreeGrafter"/>
</dbReference>
<keyword evidence="3" id="KW-1185">Reference proteome</keyword>
<dbReference type="PANTHER" id="PTHR34821">
    <property type="entry name" value="INNER MEMBRANE PROTEIN YDCZ"/>
    <property type="match status" value="1"/>
</dbReference>
<evidence type="ECO:0000256" key="1">
    <source>
        <dbReference type="SAM" id="Phobius"/>
    </source>
</evidence>
<dbReference type="OrthoDB" id="9097160at2"/>
<evidence type="ECO:0000313" key="2">
    <source>
        <dbReference type="EMBL" id="SHF63323.1"/>
    </source>
</evidence>